<dbReference type="OrthoDB" id="9804242at2"/>
<comment type="subunit">
    <text evidence="3 10">Heterotetramer of two alpha and two beta chains.</text>
</comment>
<dbReference type="PANTHER" id="PTHR23100">
    <property type="entry name" value="ARGININE BIOSYNTHESIS BIFUNCTIONAL PROTEIN ARGJ"/>
    <property type="match status" value="1"/>
</dbReference>
<comment type="pathway">
    <text evidence="10">Amino-acid biosynthesis; L-arginine biosynthesis; N(2)-acetyl-L-ornithine from L-glutamate: step 1/4.</text>
</comment>
<gene>
    <name evidence="10 11" type="primary">argJ</name>
    <name evidence="11" type="ORF">Q31a_00440</name>
</gene>
<dbReference type="PANTHER" id="PTHR23100:SF0">
    <property type="entry name" value="ARGININE BIOSYNTHESIS BIFUNCTIONAL PROTEIN ARGJ, MITOCHONDRIAL"/>
    <property type="match status" value="1"/>
</dbReference>
<dbReference type="GO" id="GO:0005737">
    <property type="term" value="C:cytoplasm"/>
    <property type="evidence" value="ECO:0007669"/>
    <property type="project" value="UniProtKB-SubCell"/>
</dbReference>
<dbReference type="InterPro" id="IPR016117">
    <property type="entry name" value="ArgJ-like_dom_sf"/>
</dbReference>
<dbReference type="AlphaFoldDB" id="A0A518FZI3"/>
<keyword evidence="9 10" id="KW-0012">Acyltransferase</keyword>
<evidence type="ECO:0000256" key="1">
    <source>
        <dbReference type="ARBA" id="ARBA00004496"/>
    </source>
</evidence>
<evidence type="ECO:0000256" key="10">
    <source>
        <dbReference type="HAMAP-Rule" id="MF_01106"/>
    </source>
</evidence>
<evidence type="ECO:0000256" key="5">
    <source>
        <dbReference type="ARBA" id="ARBA00022571"/>
    </source>
</evidence>
<name>A0A518FZI3_9BACT</name>
<dbReference type="InterPro" id="IPR042195">
    <property type="entry name" value="ArgJ_beta_C"/>
</dbReference>
<keyword evidence="10" id="KW-0511">Multifunctional enzyme</keyword>
<dbReference type="FunFam" id="3.10.20.340:FF:000003">
    <property type="entry name" value="Arginine biosynthesis bifunctional protein ArgJ"/>
    <property type="match status" value="1"/>
</dbReference>
<organism evidence="11 12">
    <name type="scientific">Aureliella helgolandensis</name>
    <dbReference type="NCBI Taxonomy" id="2527968"/>
    <lineage>
        <taxon>Bacteria</taxon>
        <taxon>Pseudomonadati</taxon>
        <taxon>Planctomycetota</taxon>
        <taxon>Planctomycetia</taxon>
        <taxon>Pirellulales</taxon>
        <taxon>Pirellulaceae</taxon>
        <taxon>Aureliella</taxon>
    </lineage>
</organism>
<accession>A0A518FZI3</accession>
<feature type="chain" id="PRO_5023415661" description="Arginine biosynthesis bifunctional protein ArgJ alpha chain" evidence="10">
    <location>
        <begin position="1"/>
        <end position="185"/>
    </location>
</feature>
<feature type="binding site" evidence="10">
    <location>
        <position position="398"/>
    </location>
    <ligand>
        <name>substrate</name>
    </ligand>
</feature>
<dbReference type="GO" id="GO:0006526">
    <property type="term" value="P:L-arginine biosynthetic process"/>
    <property type="evidence" value="ECO:0007669"/>
    <property type="project" value="UniProtKB-UniRule"/>
</dbReference>
<dbReference type="NCBIfam" id="TIGR00120">
    <property type="entry name" value="ArgJ"/>
    <property type="match status" value="1"/>
</dbReference>
<comment type="catalytic activity">
    <reaction evidence="10">
        <text>N(2)-acetyl-L-ornithine + L-glutamate = N-acetyl-L-glutamate + L-ornithine</text>
        <dbReference type="Rhea" id="RHEA:15349"/>
        <dbReference type="ChEBI" id="CHEBI:29985"/>
        <dbReference type="ChEBI" id="CHEBI:44337"/>
        <dbReference type="ChEBI" id="CHEBI:46911"/>
        <dbReference type="ChEBI" id="CHEBI:57805"/>
        <dbReference type="EC" id="2.3.1.35"/>
    </reaction>
</comment>
<feature type="binding site" evidence="10">
    <location>
        <position position="393"/>
    </location>
    <ligand>
        <name>substrate</name>
    </ligand>
</feature>
<comment type="function">
    <text evidence="10">Catalyzes two activities which are involved in the cyclic version of arginine biosynthesis: the synthesis of N-acetylglutamate from glutamate and acetyl-CoA as the acetyl donor, and of ornithine by transacetylation between N(2)-acetylornithine and glutamate.</text>
</comment>
<feature type="active site" description="Nucleophile" evidence="10">
    <location>
        <position position="186"/>
    </location>
</feature>
<evidence type="ECO:0000256" key="6">
    <source>
        <dbReference type="ARBA" id="ARBA00022605"/>
    </source>
</evidence>
<evidence type="ECO:0000256" key="8">
    <source>
        <dbReference type="ARBA" id="ARBA00022813"/>
    </source>
</evidence>
<dbReference type="GO" id="GO:0004358">
    <property type="term" value="F:L-glutamate N-acetyltransferase activity, acting on acetyl-L-ornithine as donor"/>
    <property type="evidence" value="ECO:0007669"/>
    <property type="project" value="UniProtKB-UniRule"/>
</dbReference>
<feature type="site" description="Cleavage; by autolysis" evidence="10">
    <location>
        <begin position="185"/>
        <end position="186"/>
    </location>
</feature>
<dbReference type="Gene3D" id="3.60.70.12">
    <property type="entry name" value="L-amino peptidase D-ALA esterase/amidase"/>
    <property type="match status" value="1"/>
</dbReference>
<evidence type="ECO:0000256" key="9">
    <source>
        <dbReference type="ARBA" id="ARBA00023315"/>
    </source>
</evidence>
<keyword evidence="7 10" id="KW-0808">Transferase</keyword>
<dbReference type="RefSeq" id="WP_145072428.1">
    <property type="nucleotide sequence ID" value="NZ_CP036298.1"/>
</dbReference>
<dbReference type="HAMAP" id="MF_01106">
    <property type="entry name" value="ArgJ"/>
    <property type="match status" value="1"/>
</dbReference>
<dbReference type="KEGG" id="ahel:Q31a_00440"/>
<keyword evidence="12" id="KW-1185">Reference proteome</keyword>
<dbReference type="EC" id="2.3.1.35" evidence="10"/>
<dbReference type="Gene3D" id="3.10.20.340">
    <property type="entry name" value="ArgJ beta chain, C-terminal domain"/>
    <property type="match status" value="1"/>
</dbReference>
<feature type="binding site" evidence="10">
    <location>
        <position position="186"/>
    </location>
    <ligand>
        <name>substrate</name>
    </ligand>
</feature>
<dbReference type="EC" id="2.3.1.1" evidence="10"/>
<dbReference type="GO" id="GO:0006592">
    <property type="term" value="P:ornithine biosynthetic process"/>
    <property type="evidence" value="ECO:0007669"/>
    <property type="project" value="TreeGrafter"/>
</dbReference>
<comment type="subcellular location">
    <subcellularLocation>
        <location evidence="1 10">Cytoplasm</location>
    </subcellularLocation>
</comment>
<dbReference type="CDD" id="cd02152">
    <property type="entry name" value="OAT"/>
    <property type="match status" value="1"/>
</dbReference>
<keyword evidence="6 10" id="KW-0028">Amino-acid biosynthesis</keyword>
<evidence type="ECO:0000313" key="11">
    <source>
        <dbReference type="EMBL" id="QDV21765.1"/>
    </source>
</evidence>
<keyword evidence="4 10" id="KW-0963">Cytoplasm</keyword>
<evidence type="ECO:0000256" key="2">
    <source>
        <dbReference type="ARBA" id="ARBA00006774"/>
    </source>
</evidence>
<protein>
    <recommendedName>
        <fullName evidence="10">Arginine biosynthesis bifunctional protein ArgJ</fullName>
    </recommendedName>
    <domain>
        <recommendedName>
            <fullName evidence="10">Glutamate N-acetyltransferase</fullName>
            <ecNumber evidence="10">2.3.1.35</ecNumber>
        </recommendedName>
        <alternativeName>
            <fullName evidence="10">Ornithine acetyltransferase</fullName>
            <shortName evidence="10">OATase</shortName>
        </alternativeName>
        <alternativeName>
            <fullName evidence="10">Ornithine transacetylase</fullName>
        </alternativeName>
    </domain>
    <domain>
        <recommendedName>
            <fullName evidence="10">Amino-acid acetyltransferase</fullName>
            <ecNumber evidence="10">2.3.1.1</ecNumber>
        </recommendedName>
        <alternativeName>
            <fullName evidence="10">N-acetylglutamate synthase</fullName>
            <shortName evidence="10">AGSase</shortName>
        </alternativeName>
    </domain>
    <component>
        <recommendedName>
            <fullName evidence="10">Arginine biosynthesis bifunctional protein ArgJ alpha chain</fullName>
        </recommendedName>
    </component>
    <component>
        <recommendedName>
            <fullName evidence="10">Arginine biosynthesis bifunctional protein ArgJ beta chain</fullName>
        </recommendedName>
    </component>
</protein>
<dbReference type="GO" id="GO:0004042">
    <property type="term" value="F:L-glutamate N-acetyltransferase activity"/>
    <property type="evidence" value="ECO:0007669"/>
    <property type="project" value="UniProtKB-UniRule"/>
</dbReference>
<comment type="catalytic activity">
    <reaction evidence="10">
        <text>L-glutamate + acetyl-CoA = N-acetyl-L-glutamate + CoA + H(+)</text>
        <dbReference type="Rhea" id="RHEA:24292"/>
        <dbReference type="ChEBI" id="CHEBI:15378"/>
        <dbReference type="ChEBI" id="CHEBI:29985"/>
        <dbReference type="ChEBI" id="CHEBI:44337"/>
        <dbReference type="ChEBI" id="CHEBI:57287"/>
        <dbReference type="ChEBI" id="CHEBI:57288"/>
        <dbReference type="EC" id="2.3.1.1"/>
    </reaction>
</comment>
<dbReference type="UniPathway" id="UPA00068">
    <property type="reaction ID" value="UER00106"/>
</dbReference>
<reference evidence="11 12" key="1">
    <citation type="submission" date="2019-02" db="EMBL/GenBank/DDBJ databases">
        <title>Deep-cultivation of Planctomycetes and their phenomic and genomic characterization uncovers novel biology.</title>
        <authorList>
            <person name="Wiegand S."/>
            <person name="Jogler M."/>
            <person name="Boedeker C."/>
            <person name="Pinto D."/>
            <person name="Vollmers J."/>
            <person name="Rivas-Marin E."/>
            <person name="Kohn T."/>
            <person name="Peeters S.H."/>
            <person name="Heuer A."/>
            <person name="Rast P."/>
            <person name="Oberbeckmann S."/>
            <person name="Bunk B."/>
            <person name="Jeske O."/>
            <person name="Meyerdierks A."/>
            <person name="Storesund J.E."/>
            <person name="Kallscheuer N."/>
            <person name="Luecker S."/>
            <person name="Lage O.M."/>
            <person name="Pohl T."/>
            <person name="Merkel B.J."/>
            <person name="Hornburger P."/>
            <person name="Mueller R.-W."/>
            <person name="Bruemmer F."/>
            <person name="Labrenz M."/>
            <person name="Spormann A.M."/>
            <person name="Op den Camp H."/>
            <person name="Overmann J."/>
            <person name="Amann R."/>
            <person name="Jetten M.S.M."/>
            <person name="Mascher T."/>
            <person name="Medema M.H."/>
            <person name="Devos D.P."/>
            <person name="Kaster A.-K."/>
            <person name="Ovreas L."/>
            <person name="Rohde M."/>
            <person name="Galperin M.Y."/>
            <person name="Jogler C."/>
        </authorList>
    </citation>
    <scope>NUCLEOTIDE SEQUENCE [LARGE SCALE GENOMIC DNA]</scope>
    <source>
        <strain evidence="11 12">Q31a</strain>
    </source>
</reference>
<evidence type="ECO:0000256" key="7">
    <source>
        <dbReference type="ARBA" id="ARBA00022679"/>
    </source>
</evidence>
<comment type="similarity">
    <text evidence="2 10">Belongs to the ArgJ family.</text>
</comment>
<keyword evidence="5 10" id="KW-0055">Arginine biosynthesis</keyword>
<dbReference type="EMBL" id="CP036298">
    <property type="protein sequence ID" value="QDV21765.1"/>
    <property type="molecule type" value="Genomic_DNA"/>
</dbReference>
<dbReference type="Proteomes" id="UP000318017">
    <property type="component" value="Chromosome"/>
</dbReference>
<feature type="binding site" evidence="10">
    <location>
        <position position="270"/>
    </location>
    <ligand>
        <name>substrate</name>
    </ligand>
</feature>
<sequence>MTHHLPVGFRFAGVGAGIKASGKKDVTLIVSDTPAAAAGVYTQNQVVAAPVVLCRGRTPLNDARAVVINSGNANACTGAQGAADAARMCEIVASCYASDVQPEQTLVMSTGVIGHFLPMEKVEAGIRQAASQLDGSQQAFLDASDGILTTDIGRKVTTRECRIGGRTVRIAGIAKGAGMIGPNMATMLCCVFTDAPLSAAQAQHMLSVAANKSFNNISVEGHTSTNDTMVLLANGQAGGAEFSDREQAEFAEHLEAMCIELAKQIPTDGEGATHLIEVRVSGAASEADARKISHTVASSNLVKTAVYGCDPNWGRIVSAAGYAGVPIESPKLCLKINGIALFENGEPLAFDAKAASASIKNNRTTLVELAVGQGDGACTHWTSDLTVAYVEFNSEYTT</sequence>
<evidence type="ECO:0000256" key="3">
    <source>
        <dbReference type="ARBA" id="ARBA00011475"/>
    </source>
</evidence>
<dbReference type="FunFam" id="3.60.70.12:FF:000001">
    <property type="entry name" value="Arginine biosynthesis bifunctional protein ArgJ, chloroplastic"/>
    <property type="match status" value="1"/>
</dbReference>
<evidence type="ECO:0000313" key="12">
    <source>
        <dbReference type="Proteomes" id="UP000318017"/>
    </source>
</evidence>
<feature type="site" description="Involved in the stabilization of negative charge on the oxyanion by the formation of the oxyanion hole" evidence="10">
    <location>
        <position position="111"/>
    </location>
</feature>
<dbReference type="InterPro" id="IPR002813">
    <property type="entry name" value="Arg_biosynth_ArgJ"/>
</dbReference>
<evidence type="ECO:0000256" key="4">
    <source>
        <dbReference type="ARBA" id="ARBA00022490"/>
    </source>
</evidence>
<dbReference type="NCBIfam" id="NF003802">
    <property type="entry name" value="PRK05388.1"/>
    <property type="match status" value="1"/>
</dbReference>
<feature type="binding site" evidence="10">
    <location>
        <position position="175"/>
    </location>
    <ligand>
        <name>substrate</name>
    </ligand>
</feature>
<proteinExistence type="inferred from homology"/>
<feature type="binding site" evidence="10">
    <location>
        <position position="149"/>
    </location>
    <ligand>
        <name>substrate</name>
    </ligand>
</feature>
<dbReference type="Pfam" id="PF01960">
    <property type="entry name" value="ArgJ"/>
    <property type="match status" value="1"/>
</dbReference>
<keyword evidence="8 10" id="KW-0068">Autocatalytic cleavage</keyword>
<feature type="site" description="Involved in the stabilization of negative charge on the oxyanion by the formation of the oxyanion hole" evidence="10">
    <location>
        <position position="110"/>
    </location>
</feature>
<dbReference type="SUPFAM" id="SSF56266">
    <property type="entry name" value="DmpA/ArgJ-like"/>
    <property type="match status" value="1"/>
</dbReference>
<feature type="chain" id="PRO_5023415662" description="Arginine biosynthesis bifunctional protein ArgJ beta chain" evidence="10">
    <location>
        <begin position="186"/>
        <end position="398"/>
    </location>
</feature>
<comment type="pathway">
    <text evidence="10">Amino-acid biosynthesis; L-arginine biosynthesis; L-ornithine and N-acetyl-L-glutamate from L-glutamate and N(2)-acetyl-L-ornithine (cyclic): step 1/1.</text>
</comment>